<accession>A0A3D9DZW7</accession>
<protein>
    <submittedName>
        <fullName evidence="2">Uncharacterized protein</fullName>
    </submittedName>
</protein>
<evidence type="ECO:0000313" key="2">
    <source>
        <dbReference type="EMBL" id="REC96316.1"/>
    </source>
</evidence>
<feature type="transmembrane region" description="Helical" evidence="1">
    <location>
        <begin position="12"/>
        <end position="41"/>
    </location>
</feature>
<organism evidence="2 3">
    <name type="scientific">Kushneria indalinina DSM 14324</name>
    <dbReference type="NCBI Taxonomy" id="1122140"/>
    <lineage>
        <taxon>Bacteria</taxon>
        <taxon>Pseudomonadati</taxon>
        <taxon>Pseudomonadota</taxon>
        <taxon>Gammaproteobacteria</taxon>
        <taxon>Oceanospirillales</taxon>
        <taxon>Halomonadaceae</taxon>
        <taxon>Kushneria</taxon>
    </lineage>
</organism>
<dbReference type="AlphaFoldDB" id="A0A3D9DZW7"/>
<comment type="caution">
    <text evidence="2">The sequence shown here is derived from an EMBL/GenBank/DDBJ whole genome shotgun (WGS) entry which is preliminary data.</text>
</comment>
<keyword evidence="1" id="KW-0472">Membrane</keyword>
<dbReference type="EMBL" id="QRDJ01000006">
    <property type="protein sequence ID" value="REC96316.1"/>
    <property type="molecule type" value="Genomic_DNA"/>
</dbReference>
<name>A0A3D9DZW7_9GAMM</name>
<dbReference type="Proteomes" id="UP000256334">
    <property type="component" value="Unassembled WGS sequence"/>
</dbReference>
<evidence type="ECO:0000256" key="1">
    <source>
        <dbReference type="SAM" id="Phobius"/>
    </source>
</evidence>
<keyword evidence="1" id="KW-1133">Transmembrane helix</keyword>
<evidence type="ECO:0000313" key="3">
    <source>
        <dbReference type="Proteomes" id="UP000256334"/>
    </source>
</evidence>
<sequence length="207" mass="23788">MNYSPALRQQGKALFGVLALMAAFCFLLLGLLTIVVISFTWSYKNLTAEDYVATLWFEPAAVHSNLAYMAHLSTDQDHSEYKSYEIMGDQWRLDARFLKMRWMATAFVGQQSRYALSRLEGRYSNINDANHLPHMAHDIDGGGVLESFSIFGFNIFADINYGSSVYQDIHPNTLYTVYKTTTGLLVRQAVMHEEKTLRNFWQRLIDF</sequence>
<keyword evidence="1" id="KW-0812">Transmembrane</keyword>
<gene>
    <name evidence="2" type="ORF">C8D72_1000</name>
</gene>
<reference evidence="2 3" key="1">
    <citation type="submission" date="2018-07" db="EMBL/GenBank/DDBJ databases">
        <title>Genomic Encyclopedia of Type Strains, Phase IV (KMG-IV): sequencing the most valuable type-strain genomes for metagenomic binning, comparative biology and taxonomic classification.</title>
        <authorList>
            <person name="Goeker M."/>
        </authorList>
    </citation>
    <scope>NUCLEOTIDE SEQUENCE [LARGE SCALE GENOMIC DNA]</scope>
    <source>
        <strain evidence="2 3">DSM 14324</strain>
    </source>
</reference>
<dbReference type="OrthoDB" id="9156649at2"/>
<keyword evidence="3" id="KW-1185">Reference proteome</keyword>
<proteinExistence type="predicted"/>